<reference evidence="2" key="1">
    <citation type="submission" date="2021-01" db="EMBL/GenBank/DDBJ databases">
        <title>Adiantum capillus-veneris genome.</title>
        <authorList>
            <person name="Fang Y."/>
            <person name="Liao Q."/>
        </authorList>
    </citation>
    <scope>NUCLEOTIDE SEQUENCE</scope>
    <source>
        <strain evidence="2">H3</strain>
        <tissue evidence="2">Leaf</tissue>
    </source>
</reference>
<name>A0A9D4VF14_ADICA</name>
<keyword evidence="1" id="KW-0812">Transmembrane</keyword>
<comment type="caution">
    <text evidence="2">The sequence shown here is derived from an EMBL/GenBank/DDBJ whole genome shotgun (WGS) entry which is preliminary data.</text>
</comment>
<evidence type="ECO:0000256" key="1">
    <source>
        <dbReference type="SAM" id="Phobius"/>
    </source>
</evidence>
<sequence>MPTQEVERVGVHTSAIHMEGGYFCNINCLLLLLRKQKSVPYSSLLKEGYKLQLLTKLVILPLVIYLFSNALGCFIWRQHTYPLVPCARAPTHTHTLRYTFFQVFA</sequence>
<dbReference type="Proteomes" id="UP000886520">
    <property type="component" value="Chromosome 1"/>
</dbReference>
<keyword evidence="1" id="KW-0472">Membrane</keyword>
<organism evidence="2 3">
    <name type="scientific">Adiantum capillus-veneris</name>
    <name type="common">Maidenhair fern</name>
    <dbReference type="NCBI Taxonomy" id="13818"/>
    <lineage>
        <taxon>Eukaryota</taxon>
        <taxon>Viridiplantae</taxon>
        <taxon>Streptophyta</taxon>
        <taxon>Embryophyta</taxon>
        <taxon>Tracheophyta</taxon>
        <taxon>Polypodiopsida</taxon>
        <taxon>Polypodiidae</taxon>
        <taxon>Polypodiales</taxon>
        <taxon>Pteridineae</taxon>
        <taxon>Pteridaceae</taxon>
        <taxon>Vittarioideae</taxon>
        <taxon>Adiantum</taxon>
    </lineage>
</organism>
<dbReference type="AlphaFoldDB" id="A0A9D4VF14"/>
<evidence type="ECO:0000313" key="2">
    <source>
        <dbReference type="EMBL" id="KAI5085097.1"/>
    </source>
</evidence>
<accession>A0A9D4VF14</accession>
<gene>
    <name evidence="2" type="ORF">GOP47_0001266</name>
</gene>
<keyword evidence="1" id="KW-1133">Transmembrane helix</keyword>
<keyword evidence="3" id="KW-1185">Reference proteome</keyword>
<feature type="transmembrane region" description="Helical" evidence="1">
    <location>
        <begin position="53"/>
        <end position="77"/>
    </location>
</feature>
<protein>
    <submittedName>
        <fullName evidence="2">Uncharacterized protein</fullName>
    </submittedName>
</protein>
<proteinExistence type="predicted"/>
<evidence type="ECO:0000313" key="3">
    <source>
        <dbReference type="Proteomes" id="UP000886520"/>
    </source>
</evidence>
<dbReference type="EMBL" id="JABFUD020000001">
    <property type="protein sequence ID" value="KAI5085097.1"/>
    <property type="molecule type" value="Genomic_DNA"/>
</dbReference>
<feature type="transmembrane region" description="Helical" evidence="1">
    <location>
        <begin position="15"/>
        <end position="33"/>
    </location>
</feature>